<dbReference type="Proteomes" id="UP000242188">
    <property type="component" value="Unassembled WGS sequence"/>
</dbReference>
<protein>
    <submittedName>
        <fullName evidence="3">Buccalin</fullName>
    </submittedName>
</protein>
<accession>A0A210QT73</accession>
<feature type="compositionally biased region" description="Basic and acidic residues" evidence="1">
    <location>
        <begin position="134"/>
        <end position="149"/>
    </location>
</feature>
<keyword evidence="4" id="KW-1185">Reference proteome</keyword>
<evidence type="ECO:0000313" key="3">
    <source>
        <dbReference type="EMBL" id="OWF51928.1"/>
    </source>
</evidence>
<organism evidence="3 4">
    <name type="scientific">Mizuhopecten yessoensis</name>
    <name type="common">Japanese scallop</name>
    <name type="synonym">Patinopecten yessoensis</name>
    <dbReference type="NCBI Taxonomy" id="6573"/>
    <lineage>
        <taxon>Eukaryota</taxon>
        <taxon>Metazoa</taxon>
        <taxon>Spiralia</taxon>
        <taxon>Lophotrochozoa</taxon>
        <taxon>Mollusca</taxon>
        <taxon>Bivalvia</taxon>
        <taxon>Autobranchia</taxon>
        <taxon>Pteriomorphia</taxon>
        <taxon>Pectinida</taxon>
        <taxon>Pectinoidea</taxon>
        <taxon>Pectinidae</taxon>
        <taxon>Mizuhopecten</taxon>
    </lineage>
</organism>
<keyword evidence="2" id="KW-0732">Signal</keyword>
<dbReference type="EMBL" id="NEDP02002015">
    <property type="protein sequence ID" value="OWF51928.1"/>
    <property type="molecule type" value="Genomic_DNA"/>
</dbReference>
<gene>
    <name evidence="3" type="ORF">KP79_PYT18496</name>
</gene>
<feature type="chain" id="PRO_5012261939" evidence="2">
    <location>
        <begin position="27"/>
        <end position="389"/>
    </location>
</feature>
<comment type="caution">
    <text evidence="3">The sequence shown here is derived from an EMBL/GenBank/DDBJ whole genome shotgun (WGS) entry which is preliminary data.</text>
</comment>
<feature type="region of interest" description="Disordered" evidence="1">
    <location>
        <begin position="298"/>
        <end position="338"/>
    </location>
</feature>
<sequence>MTNGQHKSQPLTTLFAFLCLVIAVHCSKESLTSRDTKLVNSIQKREADTAAGNAGLDYNTFHEEPVKRSTNDMHIDDLLLSNSPDKRGRGGNRYGFYGALGKRMDSEEMEKRRMRKMFFGSLGKRRPSFFAGLGKRDGDETHEETFGDDLDKRGRRNKYFFGSLGKRDLDEGEEDDEEEDVDKRRMPFFGSLGKRGRSRNFRFYGNLGKRDGTSTDDSTDFDGSDDMEKRRFKQQFFGTLGKRVDDLDLEKRRRYAFASLGKRFDDDDYEENDDMEKRRMKLRPSFYGSLGKRRPMFYGSLGKRSAPSPDNEMYNEQPEDIHSRRKRSPSSFNLSRALRDGSSYGRARRINRIALGRRLIRRTQDFRFFPMLGKRSFDTSDGPEDNGEY</sequence>
<feature type="signal peptide" evidence="2">
    <location>
        <begin position="1"/>
        <end position="26"/>
    </location>
</feature>
<name>A0A210QT73_MIZYE</name>
<proteinExistence type="predicted"/>
<feature type="region of interest" description="Disordered" evidence="1">
    <location>
        <begin position="130"/>
        <end position="149"/>
    </location>
</feature>
<evidence type="ECO:0000313" key="4">
    <source>
        <dbReference type="Proteomes" id="UP000242188"/>
    </source>
</evidence>
<evidence type="ECO:0000256" key="2">
    <source>
        <dbReference type="SAM" id="SignalP"/>
    </source>
</evidence>
<evidence type="ECO:0000256" key="1">
    <source>
        <dbReference type="SAM" id="MobiDB-lite"/>
    </source>
</evidence>
<dbReference type="OrthoDB" id="10358158at2759"/>
<reference evidence="3 4" key="1">
    <citation type="journal article" date="2017" name="Nat. Ecol. Evol.">
        <title>Scallop genome provides insights into evolution of bilaterian karyotype and development.</title>
        <authorList>
            <person name="Wang S."/>
            <person name="Zhang J."/>
            <person name="Jiao W."/>
            <person name="Li J."/>
            <person name="Xun X."/>
            <person name="Sun Y."/>
            <person name="Guo X."/>
            <person name="Huan P."/>
            <person name="Dong B."/>
            <person name="Zhang L."/>
            <person name="Hu X."/>
            <person name="Sun X."/>
            <person name="Wang J."/>
            <person name="Zhao C."/>
            <person name="Wang Y."/>
            <person name="Wang D."/>
            <person name="Huang X."/>
            <person name="Wang R."/>
            <person name="Lv J."/>
            <person name="Li Y."/>
            <person name="Zhang Z."/>
            <person name="Liu B."/>
            <person name="Lu W."/>
            <person name="Hui Y."/>
            <person name="Liang J."/>
            <person name="Zhou Z."/>
            <person name="Hou R."/>
            <person name="Li X."/>
            <person name="Liu Y."/>
            <person name="Li H."/>
            <person name="Ning X."/>
            <person name="Lin Y."/>
            <person name="Zhao L."/>
            <person name="Xing Q."/>
            <person name="Dou J."/>
            <person name="Li Y."/>
            <person name="Mao J."/>
            <person name="Guo H."/>
            <person name="Dou H."/>
            <person name="Li T."/>
            <person name="Mu C."/>
            <person name="Jiang W."/>
            <person name="Fu Q."/>
            <person name="Fu X."/>
            <person name="Miao Y."/>
            <person name="Liu J."/>
            <person name="Yu Q."/>
            <person name="Li R."/>
            <person name="Liao H."/>
            <person name="Li X."/>
            <person name="Kong Y."/>
            <person name="Jiang Z."/>
            <person name="Chourrout D."/>
            <person name="Li R."/>
            <person name="Bao Z."/>
        </authorList>
    </citation>
    <scope>NUCLEOTIDE SEQUENCE [LARGE SCALE GENOMIC DNA]</scope>
    <source>
        <strain evidence="3 4">PY_sf001</strain>
    </source>
</reference>
<dbReference type="AlphaFoldDB" id="A0A210QT73"/>